<keyword evidence="1" id="KW-0175">Coiled coil</keyword>
<gene>
    <name evidence="3" type="ORF">VL20_5942</name>
</gene>
<dbReference type="Proteomes" id="UP000068167">
    <property type="component" value="Chromosome"/>
</dbReference>
<organism evidence="3 4">
    <name type="scientific">Microcystis panniformis FACHB-1757</name>
    <dbReference type="NCBI Taxonomy" id="1638788"/>
    <lineage>
        <taxon>Bacteria</taxon>
        <taxon>Bacillati</taxon>
        <taxon>Cyanobacteriota</taxon>
        <taxon>Cyanophyceae</taxon>
        <taxon>Oscillatoriophycideae</taxon>
        <taxon>Chroococcales</taxon>
        <taxon>Microcystaceae</taxon>
        <taxon>Microcystis</taxon>
    </lineage>
</organism>
<keyword evidence="2" id="KW-0812">Transmembrane</keyword>
<feature type="transmembrane region" description="Helical" evidence="2">
    <location>
        <begin position="78"/>
        <end position="98"/>
    </location>
</feature>
<dbReference type="EMBL" id="CP011339">
    <property type="protein sequence ID" value="AKV70725.1"/>
    <property type="molecule type" value="Genomic_DNA"/>
</dbReference>
<evidence type="ECO:0000313" key="3">
    <source>
        <dbReference type="EMBL" id="AKV70725.1"/>
    </source>
</evidence>
<evidence type="ECO:0000313" key="4">
    <source>
        <dbReference type="Proteomes" id="UP000068167"/>
    </source>
</evidence>
<dbReference type="SUPFAM" id="SSF58100">
    <property type="entry name" value="Bacterial hemolysins"/>
    <property type="match status" value="1"/>
</dbReference>
<reference evidence="3 4" key="1">
    <citation type="journal article" date="2016" name="Stand. Genomic Sci.">
        <title>Complete genome sequence and genomic characterization of Microcystis panniformis FACHB 1757 by third-generation sequencing.</title>
        <authorList>
            <person name="Zhang J.Y."/>
            <person name="Guan R."/>
            <person name="Zhang H.J."/>
            <person name="Li H."/>
            <person name="Xiao P."/>
            <person name="Yu G.L."/>
            <person name="Du L."/>
            <person name="Cao D.M."/>
            <person name="Zhu B.C."/>
            <person name="Li R.H."/>
            <person name="Lu Z.H."/>
        </authorList>
    </citation>
    <scope>NUCLEOTIDE SEQUENCE [LARGE SCALE GENOMIC DNA]</scope>
    <source>
        <strain evidence="3 4">FACHB-1757</strain>
    </source>
</reference>
<dbReference type="AlphaFoldDB" id="A0A0K1S9J9"/>
<sequence length="102" mass="11575">MSNETVTYSLESILKEIKDSIKDVNQKIDTLQKEVNQKIDTLQKDVTEIKIAQAEIKSEVKDLKEQVRDMKGTQKNQIWALITLLGGSLITVSLRSLFTNNP</sequence>
<feature type="coiled-coil region" evidence="1">
    <location>
        <begin position="14"/>
        <end position="73"/>
    </location>
</feature>
<dbReference type="PATRIC" id="fig|1638788.3.peg.5983"/>
<dbReference type="RefSeq" id="WP_052278082.1">
    <property type="nucleotide sequence ID" value="NZ_CP011339.1"/>
</dbReference>
<keyword evidence="2" id="KW-1133">Transmembrane helix</keyword>
<evidence type="ECO:0000256" key="1">
    <source>
        <dbReference type="SAM" id="Coils"/>
    </source>
</evidence>
<accession>A0A0K1S9J9</accession>
<dbReference type="KEGG" id="mpk:VL20_5942"/>
<protein>
    <submittedName>
        <fullName evidence="3">Phosphomannomutase</fullName>
    </submittedName>
</protein>
<keyword evidence="2" id="KW-0472">Membrane</keyword>
<proteinExistence type="predicted"/>
<keyword evidence="4" id="KW-1185">Reference proteome</keyword>
<dbReference type="Gene3D" id="6.10.250.3150">
    <property type="match status" value="1"/>
</dbReference>
<name>A0A0K1S9J9_9CHRO</name>
<evidence type="ECO:0000256" key="2">
    <source>
        <dbReference type="SAM" id="Phobius"/>
    </source>
</evidence>